<reference evidence="1 2" key="1">
    <citation type="submission" date="2024-09" db="EMBL/GenBank/DDBJ databases">
        <authorList>
            <person name="Sun Q."/>
            <person name="Mori K."/>
        </authorList>
    </citation>
    <scope>NUCLEOTIDE SEQUENCE [LARGE SCALE GENOMIC DNA]</scope>
    <source>
        <strain evidence="1 2">KCTC 23315</strain>
    </source>
</reference>
<keyword evidence="2" id="KW-1185">Reference proteome</keyword>
<evidence type="ECO:0000313" key="1">
    <source>
        <dbReference type="EMBL" id="MFC0047783.1"/>
    </source>
</evidence>
<dbReference type="Proteomes" id="UP001589813">
    <property type="component" value="Unassembled WGS sequence"/>
</dbReference>
<evidence type="ECO:0000313" key="2">
    <source>
        <dbReference type="Proteomes" id="UP001589813"/>
    </source>
</evidence>
<protein>
    <recommendedName>
        <fullName evidence="3">HNH endonuclease</fullName>
    </recommendedName>
</protein>
<evidence type="ECO:0008006" key="3">
    <source>
        <dbReference type="Google" id="ProtNLM"/>
    </source>
</evidence>
<comment type="caution">
    <text evidence="1">The sequence shown here is derived from an EMBL/GenBank/DDBJ whole genome shotgun (WGS) entry which is preliminary data.</text>
</comment>
<sequence>MPMLDIFVGARFNTCNSGPVEVVEVINHRGVSVRFIETGWITKTTSKLLRLGTLKDLMQRTYLGVGFIGDGRHRAVIGKKKTLAYTKWGSMLTRCYSEKYQNKFPAYKGCTVIPDWHNFQNFAEWLELHYPKDGGDYDLDKDFKLQGNRVYGPTTCVFIRKSTNVALANKSKAKSCKLINPDGLVVSREKVTDFVSEFGLNCGGIWRVQKVRGAKHKGWSGIHD</sequence>
<organism evidence="1 2">
    <name type="scientific">Rheinheimera tilapiae</name>
    <dbReference type="NCBI Taxonomy" id="875043"/>
    <lineage>
        <taxon>Bacteria</taxon>
        <taxon>Pseudomonadati</taxon>
        <taxon>Pseudomonadota</taxon>
        <taxon>Gammaproteobacteria</taxon>
        <taxon>Chromatiales</taxon>
        <taxon>Chromatiaceae</taxon>
        <taxon>Rheinheimera</taxon>
    </lineage>
</organism>
<accession>A0ABV6BE38</accession>
<proteinExistence type="predicted"/>
<dbReference type="EMBL" id="JBHLXP010000001">
    <property type="protein sequence ID" value="MFC0047783.1"/>
    <property type="molecule type" value="Genomic_DNA"/>
</dbReference>
<name>A0ABV6BE38_9GAMM</name>
<gene>
    <name evidence="1" type="ORF">ACFFJP_05745</name>
</gene>
<dbReference type="RefSeq" id="WP_377241357.1">
    <property type="nucleotide sequence ID" value="NZ_JBHLXP010000001.1"/>
</dbReference>